<proteinExistence type="predicted"/>
<dbReference type="Proteomes" id="UP000663845">
    <property type="component" value="Unassembled WGS sequence"/>
</dbReference>
<evidence type="ECO:0000313" key="2">
    <source>
        <dbReference type="EMBL" id="CAF1448904.1"/>
    </source>
</evidence>
<evidence type="ECO:0008006" key="7">
    <source>
        <dbReference type="Google" id="ProtNLM"/>
    </source>
</evidence>
<feature type="transmembrane region" description="Helical" evidence="1">
    <location>
        <begin position="66"/>
        <end position="94"/>
    </location>
</feature>
<name>A0A815SCU9_9BILA</name>
<evidence type="ECO:0000313" key="4">
    <source>
        <dbReference type="EMBL" id="CAF3758167.1"/>
    </source>
</evidence>
<dbReference type="EMBL" id="CAJOAY010000907">
    <property type="protein sequence ID" value="CAF3758167.1"/>
    <property type="molecule type" value="Genomic_DNA"/>
</dbReference>
<sequence length="170" mass="19517">MFTVLASVDTFTMTSSKQTYHVFSQPAVAVKCSIDVIFCCPFIGIDISITNTIVDDQFTMPCVYTWIFVIYQTLITSILPSLAMIIFSCLAYFIMKKIGTQYNHILNLRKRQQQSQLVRKITTQVFVYIISTELNSISTFYKQLIANLLNHLSYLLHEIVFCISIHGLDF</sequence>
<dbReference type="AlphaFoldDB" id="A0A815SCU9"/>
<evidence type="ECO:0000313" key="6">
    <source>
        <dbReference type="Proteomes" id="UP000663891"/>
    </source>
</evidence>
<keyword evidence="1" id="KW-0812">Transmembrane</keyword>
<comment type="caution">
    <text evidence="3">The sequence shown here is derived from an EMBL/GenBank/DDBJ whole genome shotgun (WGS) entry which is preliminary data.</text>
</comment>
<dbReference type="Proteomes" id="UP000663891">
    <property type="component" value="Unassembled WGS sequence"/>
</dbReference>
<dbReference type="EMBL" id="CAJNOG010001499">
    <property type="protein sequence ID" value="CAF1448904.1"/>
    <property type="molecule type" value="Genomic_DNA"/>
</dbReference>
<dbReference type="Proteomes" id="UP000663844">
    <property type="component" value="Unassembled WGS sequence"/>
</dbReference>
<protein>
    <recommendedName>
        <fullName evidence="7">G-protein coupled receptors family 1 profile domain-containing protein</fullName>
    </recommendedName>
</protein>
<organism evidence="3 6">
    <name type="scientific">Adineta steineri</name>
    <dbReference type="NCBI Taxonomy" id="433720"/>
    <lineage>
        <taxon>Eukaryota</taxon>
        <taxon>Metazoa</taxon>
        <taxon>Spiralia</taxon>
        <taxon>Gnathifera</taxon>
        <taxon>Rotifera</taxon>
        <taxon>Eurotatoria</taxon>
        <taxon>Bdelloidea</taxon>
        <taxon>Adinetida</taxon>
        <taxon>Adinetidae</taxon>
        <taxon>Adineta</taxon>
    </lineage>
</organism>
<evidence type="ECO:0000313" key="5">
    <source>
        <dbReference type="EMBL" id="CAF4050608.1"/>
    </source>
</evidence>
<evidence type="ECO:0000256" key="1">
    <source>
        <dbReference type="SAM" id="Phobius"/>
    </source>
</evidence>
<reference evidence="3" key="1">
    <citation type="submission" date="2021-02" db="EMBL/GenBank/DDBJ databases">
        <authorList>
            <person name="Nowell W R."/>
        </authorList>
    </citation>
    <scope>NUCLEOTIDE SEQUENCE</scope>
</reference>
<accession>A0A815SCU9</accession>
<evidence type="ECO:0000313" key="3">
    <source>
        <dbReference type="EMBL" id="CAF1490423.1"/>
    </source>
</evidence>
<gene>
    <name evidence="2" type="ORF">JYZ213_LOCUS40566</name>
    <name evidence="4" type="ORF">OKA104_LOCUS16088</name>
    <name evidence="5" type="ORF">OXD698_LOCUS32496</name>
    <name evidence="3" type="ORF">VCS650_LOCUS41674</name>
</gene>
<keyword evidence="1" id="KW-0472">Membrane</keyword>
<dbReference type="EMBL" id="CAJOAZ010004243">
    <property type="protein sequence ID" value="CAF4050608.1"/>
    <property type="molecule type" value="Genomic_DNA"/>
</dbReference>
<dbReference type="Proteomes" id="UP000663881">
    <property type="component" value="Unassembled WGS sequence"/>
</dbReference>
<keyword evidence="1" id="KW-1133">Transmembrane helix</keyword>
<dbReference type="EMBL" id="CAJNON010001884">
    <property type="protein sequence ID" value="CAF1490423.1"/>
    <property type="molecule type" value="Genomic_DNA"/>
</dbReference>